<dbReference type="EMBL" id="CAJVCH010546417">
    <property type="protein sequence ID" value="CAG7828179.1"/>
    <property type="molecule type" value="Genomic_DNA"/>
</dbReference>
<evidence type="ECO:0000313" key="2">
    <source>
        <dbReference type="Proteomes" id="UP000708208"/>
    </source>
</evidence>
<dbReference type="AlphaFoldDB" id="A0A8J2PLM4"/>
<gene>
    <name evidence="1" type="ORF">AFUS01_LOCUS38124</name>
</gene>
<sequence length="31" mass="3540">MIELLVLLLVSVILWGYLRKQDDRFPPGPTG</sequence>
<comment type="caution">
    <text evidence="1">The sequence shown here is derived from an EMBL/GenBank/DDBJ whole genome shotgun (WGS) entry which is preliminary data.</text>
</comment>
<proteinExistence type="predicted"/>
<name>A0A8J2PLM4_9HEXA</name>
<keyword evidence="2" id="KW-1185">Reference proteome</keyword>
<protein>
    <submittedName>
        <fullName evidence="1">Uncharacterized protein</fullName>
    </submittedName>
</protein>
<feature type="non-terminal residue" evidence="1">
    <location>
        <position position="1"/>
    </location>
</feature>
<organism evidence="1 2">
    <name type="scientific">Allacma fusca</name>
    <dbReference type="NCBI Taxonomy" id="39272"/>
    <lineage>
        <taxon>Eukaryota</taxon>
        <taxon>Metazoa</taxon>
        <taxon>Ecdysozoa</taxon>
        <taxon>Arthropoda</taxon>
        <taxon>Hexapoda</taxon>
        <taxon>Collembola</taxon>
        <taxon>Symphypleona</taxon>
        <taxon>Sminthuridae</taxon>
        <taxon>Allacma</taxon>
    </lineage>
</organism>
<evidence type="ECO:0000313" key="1">
    <source>
        <dbReference type="EMBL" id="CAG7828179.1"/>
    </source>
</evidence>
<accession>A0A8J2PLM4</accession>
<reference evidence="1" key="1">
    <citation type="submission" date="2021-06" db="EMBL/GenBank/DDBJ databases">
        <authorList>
            <person name="Hodson N. C."/>
            <person name="Mongue J. A."/>
            <person name="Jaron S. K."/>
        </authorList>
    </citation>
    <scope>NUCLEOTIDE SEQUENCE</scope>
</reference>
<dbReference type="Proteomes" id="UP000708208">
    <property type="component" value="Unassembled WGS sequence"/>
</dbReference>